<proteinExistence type="predicted"/>
<reference evidence="2 3" key="1">
    <citation type="submission" date="2022-06" db="EMBL/GenBank/DDBJ databases">
        <title>Dyella sp. Sa strain:Sa Genome sequencing.</title>
        <authorList>
            <person name="Park S."/>
        </authorList>
    </citation>
    <scope>NUCLEOTIDE SEQUENCE [LARGE SCALE GENOMIC DNA]</scope>
    <source>
        <strain evidence="2 3">Sa</strain>
    </source>
</reference>
<feature type="region of interest" description="Disordered" evidence="1">
    <location>
        <begin position="1"/>
        <end position="35"/>
    </location>
</feature>
<name>A0ABT1F7C0_9GAMM</name>
<feature type="compositionally biased region" description="Polar residues" evidence="1">
    <location>
        <begin position="1"/>
        <end position="12"/>
    </location>
</feature>
<evidence type="ECO:0000256" key="1">
    <source>
        <dbReference type="SAM" id="MobiDB-lite"/>
    </source>
</evidence>
<sequence>MGISSIYGTQRPSPGGLAALRRAQPGNASGTSTSAPATAISRLPAADAGQWTAAIGAAMAQLGLAVSPGQAPAAATGTAWAQGDASTASRRGAQQVQQYRSIASTSSRLVQALQASASGASAGLTTALQGLWTSLGARPEGAGPAHPAVPHLPTFLQSLASHVGESGISGLRGVFVDAVA</sequence>
<evidence type="ECO:0000313" key="2">
    <source>
        <dbReference type="EMBL" id="MCP1373268.1"/>
    </source>
</evidence>
<gene>
    <name evidence="2" type="ORF">NC595_04270</name>
</gene>
<evidence type="ECO:0000313" key="3">
    <source>
        <dbReference type="Proteomes" id="UP001204615"/>
    </source>
</evidence>
<protein>
    <submittedName>
        <fullName evidence="2">Uncharacterized protein</fullName>
    </submittedName>
</protein>
<dbReference type="EMBL" id="JAMZEK010000001">
    <property type="protein sequence ID" value="MCP1373268.1"/>
    <property type="molecule type" value="Genomic_DNA"/>
</dbReference>
<organism evidence="2 3">
    <name type="scientific">Dyella lutea</name>
    <dbReference type="NCBI Taxonomy" id="2950441"/>
    <lineage>
        <taxon>Bacteria</taxon>
        <taxon>Pseudomonadati</taxon>
        <taxon>Pseudomonadota</taxon>
        <taxon>Gammaproteobacteria</taxon>
        <taxon>Lysobacterales</taxon>
        <taxon>Rhodanobacteraceae</taxon>
        <taxon>Dyella</taxon>
    </lineage>
</organism>
<dbReference type="Proteomes" id="UP001204615">
    <property type="component" value="Unassembled WGS sequence"/>
</dbReference>
<keyword evidence="3" id="KW-1185">Reference proteome</keyword>
<accession>A0ABT1F7C0</accession>
<comment type="caution">
    <text evidence="2">The sequence shown here is derived from an EMBL/GenBank/DDBJ whole genome shotgun (WGS) entry which is preliminary data.</text>
</comment>
<dbReference type="RefSeq" id="WP_253565016.1">
    <property type="nucleotide sequence ID" value="NZ_JAMZEK010000001.1"/>
</dbReference>